<evidence type="ECO:0000313" key="4">
    <source>
        <dbReference type="Proteomes" id="UP000004699"/>
    </source>
</evidence>
<feature type="domain" description="FAD dependent oxidoreductase" evidence="2">
    <location>
        <begin position="46"/>
        <end position="397"/>
    </location>
</feature>
<dbReference type="EMBL" id="DS999411">
    <property type="protein sequence ID" value="EED36249.1"/>
    <property type="molecule type" value="Genomic_DNA"/>
</dbReference>
<dbReference type="AlphaFoldDB" id="B8KUW3"/>
<proteinExistence type="predicted"/>
<gene>
    <name evidence="3" type="ORF">NOR51B_2198</name>
</gene>
<reference evidence="4" key="1">
    <citation type="journal article" date="2013" name="BMC Microbiol.">
        <title>Taxonomy and evolution of bacteriochlorophyll a-containing members of the OM60/NOR5 clade of marine gammaproteobacteria: description of Luminiphilus syltensis gen. nov., sp. nov., reclassification of Haliea rubra as Pseudohaliea rubra gen. nov., comb. nov., and emendation of Chromatocurvus halotolerans.</title>
        <authorList>
            <person name="Spring S."/>
            <person name="Riedel T."/>
            <person name="Sproer C."/>
            <person name="Yan S."/>
            <person name="Harder J."/>
            <person name="Fuchs B.M."/>
        </authorList>
    </citation>
    <scope>NUCLEOTIDE SEQUENCE [LARGE SCALE GENOMIC DNA]</scope>
    <source>
        <strain evidence="4">NOR51-B</strain>
    </source>
</reference>
<dbReference type="Pfam" id="PF01266">
    <property type="entry name" value="DAO"/>
    <property type="match status" value="1"/>
</dbReference>
<dbReference type="PANTHER" id="PTHR13847">
    <property type="entry name" value="SARCOSINE DEHYDROGENASE-RELATED"/>
    <property type="match status" value="1"/>
</dbReference>
<dbReference type="HOGENOM" id="CLU_007884_3_0_6"/>
<sequence>MGWHKATGKRHNTLMTTYEQHPDSWYAASTADLSDFPPLSGEVSTDVCVIGGGYTGLSSAIHLRKLGYQVTLLEANRVGWGASGRNGGHVGTGQRAGQDDLEKWVGESAAKDLWQLGLDAVSLVGELIDTHGIDCEWGHGCLHVASRAGHAAELEEEVAHLRDHYGYDQIAYLNKEQVAERTSARGCHGGTLDWGSRHLHPLKYAAGLARVAAELGVKIHEGSRVLGYEEGPLVSIRTDSGSVKAQKMVLGCNGYLGTLEPRIAGNIMPINNFVIATEPLPDAVCERLIKDNTSMSDTLFVINYWKRSADNRIIFGGGETYTKQFPADIKNFVRPYMLKIYPELADTRIDYGWGGTLGITMNRMPDFGRLGHNVFYAHGFSGHGVPTATLAGKLLANAIHGDTTDFDRMAAVPTHRFPGGTLLRWPGLVAGMLFYSLRDKLGV</sequence>
<dbReference type="Gene3D" id="3.50.50.60">
    <property type="entry name" value="FAD/NAD(P)-binding domain"/>
    <property type="match status" value="1"/>
</dbReference>
<dbReference type="InterPro" id="IPR036188">
    <property type="entry name" value="FAD/NAD-bd_sf"/>
</dbReference>
<evidence type="ECO:0000256" key="1">
    <source>
        <dbReference type="ARBA" id="ARBA00023002"/>
    </source>
</evidence>
<evidence type="ECO:0000259" key="2">
    <source>
        <dbReference type="Pfam" id="PF01266"/>
    </source>
</evidence>
<dbReference type="Proteomes" id="UP000004699">
    <property type="component" value="Unassembled WGS sequence"/>
</dbReference>
<organism evidence="3 4">
    <name type="scientific">Luminiphilus syltensis NOR5-1B</name>
    <dbReference type="NCBI Taxonomy" id="565045"/>
    <lineage>
        <taxon>Bacteria</taxon>
        <taxon>Pseudomonadati</taxon>
        <taxon>Pseudomonadota</taxon>
        <taxon>Gammaproteobacteria</taxon>
        <taxon>Cellvibrionales</taxon>
        <taxon>Halieaceae</taxon>
        <taxon>Luminiphilus</taxon>
    </lineage>
</organism>
<dbReference type="STRING" id="565045.NOR51B_2198"/>
<dbReference type="eggNOG" id="COG0665">
    <property type="taxonomic scope" value="Bacteria"/>
</dbReference>
<name>B8KUW3_9GAMM</name>
<dbReference type="GO" id="GO:0005737">
    <property type="term" value="C:cytoplasm"/>
    <property type="evidence" value="ECO:0007669"/>
    <property type="project" value="TreeGrafter"/>
</dbReference>
<accession>B8KUW3</accession>
<protein>
    <submittedName>
        <fullName evidence="3">Gamma-glutamylputrescine oxidoreductase</fullName>
    </submittedName>
</protein>
<dbReference type="SUPFAM" id="SSF51905">
    <property type="entry name" value="FAD/NAD(P)-binding domain"/>
    <property type="match status" value="1"/>
</dbReference>
<dbReference type="Gene3D" id="3.30.9.10">
    <property type="entry name" value="D-Amino Acid Oxidase, subunit A, domain 2"/>
    <property type="match status" value="1"/>
</dbReference>
<evidence type="ECO:0000313" key="3">
    <source>
        <dbReference type="EMBL" id="EED36249.1"/>
    </source>
</evidence>
<dbReference type="RefSeq" id="WP_009020993.1">
    <property type="nucleotide sequence ID" value="NZ_DS999411.1"/>
</dbReference>
<dbReference type="InterPro" id="IPR006076">
    <property type="entry name" value="FAD-dep_OxRdtase"/>
</dbReference>
<dbReference type="PANTHER" id="PTHR13847:SF281">
    <property type="entry name" value="FAD DEPENDENT OXIDOREDUCTASE DOMAIN-CONTAINING PROTEIN"/>
    <property type="match status" value="1"/>
</dbReference>
<dbReference type="GO" id="GO:0016491">
    <property type="term" value="F:oxidoreductase activity"/>
    <property type="evidence" value="ECO:0007669"/>
    <property type="project" value="UniProtKB-KW"/>
</dbReference>
<keyword evidence="1" id="KW-0560">Oxidoreductase</keyword>
<keyword evidence="4" id="KW-1185">Reference proteome</keyword>